<evidence type="ECO:0008006" key="4">
    <source>
        <dbReference type="Google" id="ProtNLM"/>
    </source>
</evidence>
<dbReference type="OrthoDB" id="283083at2"/>
<evidence type="ECO:0000256" key="1">
    <source>
        <dbReference type="SAM" id="Phobius"/>
    </source>
</evidence>
<keyword evidence="1" id="KW-0812">Transmembrane</keyword>
<sequence length="158" mass="16518">MAEEVTSLAGMIDTLNDVAPPAPISMLPQTGGWIVAAVAAAALLAWLALRLRRRRRAEAYRRAARAEFAALAPADLAGAEVLLRRTAIAAYGRARVAGLQGEAWLAFLEETCPGAGFRSEAGRALAAAPYAPDATGHADAARALAGHWITGHRREAAP</sequence>
<dbReference type="Proteomes" id="UP000193409">
    <property type="component" value="Unassembled WGS sequence"/>
</dbReference>
<protein>
    <recommendedName>
        <fullName evidence="4">DUF4381 domain-containing protein</fullName>
    </recommendedName>
</protein>
<feature type="transmembrane region" description="Helical" evidence="1">
    <location>
        <begin position="30"/>
        <end position="49"/>
    </location>
</feature>
<evidence type="ECO:0000313" key="3">
    <source>
        <dbReference type="Proteomes" id="UP000193409"/>
    </source>
</evidence>
<gene>
    <name evidence="2" type="ORF">PSA7680_01821</name>
</gene>
<keyword evidence="1" id="KW-0472">Membrane</keyword>
<dbReference type="EMBL" id="FWFQ01000011">
    <property type="protein sequence ID" value="SLN37605.1"/>
    <property type="molecule type" value="Genomic_DNA"/>
</dbReference>
<keyword evidence="1" id="KW-1133">Transmembrane helix</keyword>
<dbReference type="Pfam" id="PF14316">
    <property type="entry name" value="DUF4381"/>
    <property type="match status" value="1"/>
</dbReference>
<dbReference type="InterPro" id="IPR025489">
    <property type="entry name" value="DUF4381"/>
</dbReference>
<organism evidence="2 3">
    <name type="scientific">Pseudoruegeria aquimaris</name>
    <dbReference type="NCBI Taxonomy" id="393663"/>
    <lineage>
        <taxon>Bacteria</taxon>
        <taxon>Pseudomonadati</taxon>
        <taxon>Pseudomonadota</taxon>
        <taxon>Alphaproteobacteria</taxon>
        <taxon>Rhodobacterales</taxon>
        <taxon>Roseobacteraceae</taxon>
        <taxon>Pseudoruegeria</taxon>
    </lineage>
</organism>
<name>A0A1Y5SDM0_9RHOB</name>
<keyword evidence="3" id="KW-1185">Reference proteome</keyword>
<proteinExistence type="predicted"/>
<dbReference type="RefSeq" id="WP_085868389.1">
    <property type="nucleotide sequence ID" value="NZ_FWFQ01000011.1"/>
</dbReference>
<dbReference type="AlphaFoldDB" id="A0A1Y5SDM0"/>
<reference evidence="2 3" key="1">
    <citation type="submission" date="2017-03" db="EMBL/GenBank/DDBJ databases">
        <authorList>
            <person name="Afonso C.L."/>
            <person name="Miller P.J."/>
            <person name="Scott M.A."/>
            <person name="Spackman E."/>
            <person name="Goraichik I."/>
            <person name="Dimitrov K.M."/>
            <person name="Suarez D.L."/>
            <person name="Swayne D.E."/>
        </authorList>
    </citation>
    <scope>NUCLEOTIDE SEQUENCE [LARGE SCALE GENOMIC DNA]</scope>
    <source>
        <strain evidence="2 3">CECT 7680</strain>
    </source>
</reference>
<evidence type="ECO:0000313" key="2">
    <source>
        <dbReference type="EMBL" id="SLN37605.1"/>
    </source>
</evidence>
<accession>A0A1Y5SDM0</accession>